<organism evidence="2">
    <name type="scientific">Laccaria bicolor (strain S238N-H82 / ATCC MYA-4686)</name>
    <name type="common">Bicoloured deceiver</name>
    <name type="synonym">Laccaria laccata var. bicolor</name>
    <dbReference type="NCBI Taxonomy" id="486041"/>
    <lineage>
        <taxon>Eukaryota</taxon>
        <taxon>Fungi</taxon>
        <taxon>Dikarya</taxon>
        <taxon>Basidiomycota</taxon>
        <taxon>Agaricomycotina</taxon>
        <taxon>Agaricomycetes</taxon>
        <taxon>Agaricomycetidae</taxon>
        <taxon>Agaricales</taxon>
        <taxon>Agaricineae</taxon>
        <taxon>Hydnangiaceae</taxon>
        <taxon>Laccaria</taxon>
    </lineage>
</organism>
<proteinExistence type="predicted"/>
<dbReference type="AlphaFoldDB" id="B0DJI8"/>
<keyword evidence="2" id="KW-1185">Reference proteome</keyword>
<dbReference type="Proteomes" id="UP000001194">
    <property type="component" value="Unassembled WGS sequence"/>
</dbReference>
<dbReference type="InterPro" id="IPR011051">
    <property type="entry name" value="RmlC_Cupin_sf"/>
</dbReference>
<dbReference type="KEGG" id="lbc:LACBIDRAFT_303461"/>
<reference evidence="1 2" key="1">
    <citation type="journal article" date="2008" name="Nature">
        <title>The genome of Laccaria bicolor provides insights into mycorrhizal symbiosis.</title>
        <authorList>
            <person name="Martin F."/>
            <person name="Aerts A."/>
            <person name="Ahren D."/>
            <person name="Brun A."/>
            <person name="Danchin E.G.J."/>
            <person name="Duchaussoy F."/>
            <person name="Gibon J."/>
            <person name="Kohler A."/>
            <person name="Lindquist E."/>
            <person name="Pereda V."/>
            <person name="Salamov A."/>
            <person name="Shapiro H.J."/>
            <person name="Wuyts J."/>
            <person name="Blaudez D."/>
            <person name="Buee M."/>
            <person name="Brokstein P."/>
            <person name="Canbaeck B."/>
            <person name="Cohen D."/>
            <person name="Courty P.E."/>
            <person name="Coutinho P.M."/>
            <person name="Delaruelle C."/>
            <person name="Detter J.C."/>
            <person name="Deveau A."/>
            <person name="DiFazio S."/>
            <person name="Duplessis S."/>
            <person name="Fraissinet-Tachet L."/>
            <person name="Lucic E."/>
            <person name="Frey-Klett P."/>
            <person name="Fourrey C."/>
            <person name="Feussner I."/>
            <person name="Gay G."/>
            <person name="Grimwood J."/>
            <person name="Hoegger P.J."/>
            <person name="Jain P."/>
            <person name="Kilaru S."/>
            <person name="Labbe J."/>
            <person name="Lin Y.C."/>
            <person name="Legue V."/>
            <person name="Le Tacon F."/>
            <person name="Marmeisse R."/>
            <person name="Melayah D."/>
            <person name="Montanini B."/>
            <person name="Muratet M."/>
            <person name="Nehls U."/>
            <person name="Niculita-Hirzel H."/>
            <person name="Oudot-Le Secq M.P."/>
            <person name="Peter M."/>
            <person name="Quesneville H."/>
            <person name="Rajashekar B."/>
            <person name="Reich M."/>
            <person name="Rouhier N."/>
            <person name="Schmutz J."/>
            <person name="Yin T."/>
            <person name="Chalot M."/>
            <person name="Henrissat B."/>
            <person name="Kuees U."/>
            <person name="Lucas S."/>
            <person name="Van de Peer Y."/>
            <person name="Podila G.K."/>
            <person name="Polle A."/>
            <person name="Pukkila P.J."/>
            <person name="Richardson P.M."/>
            <person name="Rouze P."/>
            <person name="Sanders I.R."/>
            <person name="Stajich J.E."/>
            <person name="Tunlid A."/>
            <person name="Tuskan G."/>
            <person name="Grigoriev I.V."/>
        </authorList>
    </citation>
    <scope>NUCLEOTIDE SEQUENCE [LARGE SCALE GENOMIC DNA]</scope>
    <source>
        <strain evidence="2">S238N-H82 / ATCC MYA-4686</strain>
    </source>
</reference>
<accession>B0DJI8</accession>
<dbReference type="EMBL" id="DS547114">
    <property type="protein sequence ID" value="EDR05215.1"/>
    <property type="molecule type" value="Genomic_DNA"/>
</dbReference>
<dbReference type="RefSeq" id="XP_001884180.1">
    <property type="nucleotide sequence ID" value="XM_001884145.1"/>
</dbReference>
<name>B0DJI8_LACBS</name>
<evidence type="ECO:0000313" key="2">
    <source>
        <dbReference type="Proteomes" id="UP000001194"/>
    </source>
</evidence>
<dbReference type="InterPro" id="IPR014710">
    <property type="entry name" value="RmlC-like_jellyroll"/>
</dbReference>
<dbReference type="SUPFAM" id="SSF51182">
    <property type="entry name" value="RmlC-like cupins"/>
    <property type="match status" value="1"/>
</dbReference>
<protein>
    <submittedName>
        <fullName evidence="1">Predicted protein</fullName>
    </submittedName>
</protein>
<gene>
    <name evidence="1" type="ORF">LACBIDRAFT_303461</name>
</gene>
<dbReference type="Gene3D" id="2.60.120.10">
    <property type="entry name" value="Jelly Rolls"/>
    <property type="match status" value="1"/>
</dbReference>
<sequence>MPVSVWKRASANNTTLQHVKNGAHHRDIFGNEDGGSRIMTVTKHDGGGTTLTTPCIGYIIVTEGELSVEDGAKPGDISALEPGDVVRIDKGTTVTWSSPTSRKGFYVGQHEFESDQNNHLV</sequence>
<dbReference type="HOGENOM" id="CLU_141740_1_0_1"/>
<dbReference type="GeneID" id="6079767"/>
<evidence type="ECO:0000313" key="1">
    <source>
        <dbReference type="EMBL" id="EDR05215.1"/>
    </source>
</evidence>
<dbReference type="OrthoDB" id="3346152at2759"/>
<dbReference type="InParanoid" id="B0DJI8"/>